<evidence type="ECO:0000313" key="3">
    <source>
        <dbReference type="Proteomes" id="UP001497623"/>
    </source>
</evidence>
<comment type="caution">
    <text evidence="2">The sequence shown here is derived from an EMBL/GenBank/DDBJ whole genome shotgun (WGS) entry which is preliminary data.</text>
</comment>
<dbReference type="AlphaFoldDB" id="A0AAV2SJX9"/>
<feature type="non-terminal residue" evidence="2">
    <location>
        <position position="1"/>
    </location>
</feature>
<dbReference type="Proteomes" id="UP001497623">
    <property type="component" value="Unassembled WGS sequence"/>
</dbReference>
<organism evidence="2 3">
    <name type="scientific">Meganyctiphanes norvegica</name>
    <name type="common">Northern krill</name>
    <name type="synonym">Thysanopoda norvegica</name>
    <dbReference type="NCBI Taxonomy" id="48144"/>
    <lineage>
        <taxon>Eukaryota</taxon>
        <taxon>Metazoa</taxon>
        <taxon>Ecdysozoa</taxon>
        <taxon>Arthropoda</taxon>
        <taxon>Crustacea</taxon>
        <taxon>Multicrustacea</taxon>
        <taxon>Malacostraca</taxon>
        <taxon>Eumalacostraca</taxon>
        <taxon>Eucarida</taxon>
        <taxon>Euphausiacea</taxon>
        <taxon>Euphausiidae</taxon>
        <taxon>Meganyctiphanes</taxon>
    </lineage>
</organism>
<feature type="region of interest" description="Disordered" evidence="1">
    <location>
        <begin position="319"/>
        <end position="347"/>
    </location>
</feature>
<keyword evidence="3" id="KW-1185">Reference proteome</keyword>
<dbReference type="PANTHER" id="PTHR21177">
    <property type="entry name" value="IP06524P-RELATED"/>
    <property type="match status" value="1"/>
</dbReference>
<gene>
    <name evidence="2" type="ORF">MNOR_LOCUS37672</name>
</gene>
<sequence>GCDDLDSLDGCDRNEVRLNGACYQVLSQGPCDLDELVLVDFNTRKGYCAPRLCNLDRVFLFGTQQCHDPREPGFCPPGRILYTSQFGTPVCVCPDGYYEKGNNTKVDICEPILSEIDSCPKGEVFWFKTFHLPPLCRSDPCNGLNLNRPKHELPYVPSLKDGKCYQIGSQPNICRRPDEYYAVNMVKLKGVCVRLDDAGYTIYSAEELANITSLFGPRIPKDATSKFLLTPAHTNPIPEPLIASPVVPVNSVAVTAPLKVGTSVVTPLNPLQNLIPDSHHSKPLNLSLTHVATWSPSYNTVNGSLSSSDFSGMAYQLARRRRSAQHSQRLHRQRRSPRPFATPGNVFEPRLSTCKAGASKDLNAKCRHV</sequence>
<evidence type="ECO:0000313" key="2">
    <source>
        <dbReference type="EMBL" id="CAL4202262.1"/>
    </source>
</evidence>
<protein>
    <recommendedName>
        <fullName evidence="4">DUF4789 domain-containing protein</fullName>
    </recommendedName>
</protein>
<proteinExistence type="predicted"/>
<evidence type="ECO:0000256" key="1">
    <source>
        <dbReference type="SAM" id="MobiDB-lite"/>
    </source>
</evidence>
<reference evidence="2 3" key="1">
    <citation type="submission" date="2024-05" db="EMBL/GenBank/DDBJ databases">
        <authorList>
            <person name="Wallberg A."/>
        </authorList>
    </citation>
    <scope>NUCLEOTIDE SEQUENCE [LARGE SCALE GENOMIC DNA]</scope>
</reference>
<dbReference type="PANTHER" id="PTHR21177:SF7">
    <property type="entry name" value="GH11627P"/>
    <property type="match status" value="1"/>
</dbReference>
<accession>A0AAV2SJX9</accession>
<name>A0AAV2SJX9_MEGNR</name>
<feature type="non-terminal residue" evidence="2">
    <location>
        <position position="369"/>
    </location>
</feature>
<evidence type="ECO:0008006" key="4">
    <source>
        <dbReference type="Google" id="ProtNLM"/>
    </source>
</evidence>
<feature type="compositionally biased region" description="Basic residues" evidence="1">
    <location>
        <begin position="319"/>
        <end position="337"/>
    </location>
</feature>
<dbReference type="EMBL" id="CAXKWB010078159">
    <property type="protein sequence ID" value="CAL4202262.1"/>
    <property type="molecule type" value="Genomic_DNA"/>
</dbReference>